<keyword evidence="2 4" id="KW-0328">Glycosyltransferase</keyword>
<dbReference type="GeneID" id="116216087"/>
<dbReference type="Pfam" id="PF00201">
    <property type="entry name" value="UDPGT"/>
    <property type="match status" value="1"/>
</dbReference>
<protein>
    <recommendedName>
        <fullName evidence="5">Glycosyltransferase</fullName>
        <ecNumber evidence="5">2.4.1.-</ecNumber>
    </recommendedName>
</protein>
<dbReference type="GO" id="GO:0080044">
    <property type="term" value="F:quercetin 7-O-glucosyltransferase activity"/>
    <property type="evidence" value="ECO:0007669"/>
    <property type="project" value="TreeGrafter"/>
</dbReference>
<dbReference type="PROSITE" id="PS00375">
    <property type="entry name" value="UDPGT"/>
    <property type="match status" value="1"/>
</dbReference>
<dbReference type="PANTHER" id="PTHR11926">
    <property type="entry name" value="GLUCOSYL/GLUCURONOSYL TRANSFERASES"/>
    <property type="match status" value="1"/>
</dbReference>
<dbReference type="FunFam" id="3.40.50.2000:FF:000065">
    <property type="entry name" value="Glycosyltransferase"/>
    <property type="match status" value="1"/>
</dbReference>
<dbReference type="Proteomes" id="UP000515151">
    <property type="component" value="Chromosome 8"/>
</dbReference>
<evidence type="ECO:0000256" key="2">
    <source>
        <dbReference type="ARBA" id="ARBA00022676"/>
    </source>
</evidence>
<evidence type="ECO:0000256" key="3">
    <source>
        <dbReference type="ARBA" id="ARBA00022679"/>
    </source>
</evidence>
<comment type="similarity">
    <text evidence="1 4">Belongs to the UDP-glycosyltransferase family.</text>
</comment>
<dbReference type="EC" id="2.4.1.-" evidence="5"/>
<accession>A0A6P8ECV1</accession>
<keyword evidence="6" id="KW-1185">Reference proteome</keyword>
<organism evidence="6 7">
    <name type="scientific">Punica granatum</name>
    <name type="common">Pomegranate</name>
    <dbReference type="NCBI Taxonomy" id="22663"/>
    <lineage>
        <taxon>Eukaryota</taxon>
        <taxon>Viridiplantae</taxon>
        <taxon>Streptophyta</taxon>
        <taxon>Embryophyta</taxon>
        <taxon>Tracheophyta</taxon>
        <taxon>Spermatophyta</taxon>
        <taxon>Magnoliopsida</taxon>
        <taxon>eudicotyledons</taxon>
        <taxon>Gunneridae</taxon>
        <taxon>Pentapetalae</taxon>
        <taxon>rosids</taxon>
        <taxon>malvids</taxon>
        <taxon>Myrtales</taxon>
        <taxon>Lythraceae</taxon>
        <taxon>Punica</taxon>
    </lineage>
</organism>
<dbReference type="InterPro" id="IPR035595">
    <property type="entry name" value="UDP_glycos_trans_CS"/>
</dbReference>
<proteinExistence type="inferred from homology"/>
<dbReference type="InterPro" id="IPR002213">
    <property type="entry name" value="UDP_glucos_trans"/>
</dbReference>
<keyword evidence="3 4" id="KW-0808">Transferase</keyword>
<name>A0A6P8ECV1_PUNGR</name>
<reference evidence="7" key="2">
    <citation type="submission" date="2025-08" db="UniProtKB">
        <authorList>
            <consortium name="RefSeq"/>
        </authorList>
    </citation>
    <scope>IDENTIFICATION</scope>
    <source>
        <tissue evidence="7">Leaf</tissue>
    </source>
</reference>
<evidence type="ECO:0000256" key="4">
    <source>
        <dbReference type="RuleBase" id="RU003718"/>
    </source>
</evidence>
<gene>
    <name evidence="7" type="primary">LOC116216087</name>
</gene>
<evidence type="ECO:0000256" key="5">
    <source>
        <dbReference type="RuleBase" id="RU362057"/>
    </source>
</evidence>
<evidence type="ECO:0000256" key="1">
    <source>
        <dbReference type="ARBA" id="ARBA00009995"/>
    </source>
</evidence>
<dbReference type="GO" id="GO:0080043">
    <property type="term" value="F:quercetin 3-O-glucosyltransferase activity"/>
    <property type="evidence" value="ECO:0007669"/>
    <property type="project" value="TreeGrafter"/>
</dbReference>
<sequence>MDPSTRKLHALCLPSPAQSHIGTMLKLAKLLHHRGIHITFVNTEFNHSRLLRLAKGGPTYLDRLPPDFQFVVIPDGLPPSESDATQDLKTMCDSVRHHLVAPVCSLIGDLNERAASDPTLPRVSCIVADGFMTFSACPAGEKFGIPVVNLFTISACSLMGFMQLHQLMEKGFIPLKADETYLTSCYLDTTIDWIPGMKSLRLRDLPRFFRSMDPDDILCNFCKDTTARADKADATIIHTFDALESDVLGALSVLLPRPVYAIGPFELLLDRIPERKNSLKHIACNLWEEDIECLQWLDLQKPKSVLYVNFGSVVFLTPEQLVGFAMGMADSEHPFLWIIRSDLVSGDTAILPPGFIEKTKGRGFICDWCPQEEVLKHPSTGAFLTHCGWNSTIEALTAGVPMLCWPCQGDQPTNCRYSCTEWEVGLEIDSNVKRDGVERLVRELMEGERGKHLTDRAMEWKKLAIGATEPHGSSSVNLDNLFYNVLSR</sequence>
<dbReference type="PANTHER" id="PTHR11926:SF1516">
    <property type="entry name" value="GLYCOSYLTRANSFERASE"/>
    <property type="match status" value="1"/>
</dbReference>
<dbReference type="SUPFAM" id="SSF53756">
    <property type="entry name" value="UDP-Glycosyltransferase/glycogen phosphorylase"/>
    <property type="match status" value="1"/>
</dbReference>
<dbReference type="CDD" id="cd03784">
    <property type="entry name" value="GT1_Gtf-like"/>
    <property type="match status" value="1"/>
</dbReference>
<dbReference type="AlphaFoldDB" id="A0A6P8ECV1"/>
<dbReference type="RefSeq" id="XP_031407872.1">
    <property type="nucleotide sequence ID" value="XM_031552012.1"/>
</dbReference>
<reference evidence="6" key="1">
    <citation type="journal article" date="2020" name="Plant Biotechnol. J.">
        <title>The pomegranate (Punica granatum L.) draft genome dissects genetic divergence between soft- and hard-seeded cultivars.</title>
        <authorList>
            <person name="Luo X."/>
            <person name="Li H."/>
            <person name="Wu Z."/>
            <person name="Yao W."/>
            <person name="Zhao P."/>
            <person name="Cao D."/>
            <person name="Yu H."/>
            <person name="Li K."/>
            <person name="Poudel K."/>
            <person name="Zhao D."/>
            <person name="Zhang F."/>
            <person name="Xia X."/>
            <person name="Chen L."/>
            <person name="Wang Q."/>
            <person name="Jing D."/>
            <person name="Cao S."/>
        </authorList>
    </citation>
    <scope>NUCLEOTIDE SEQUENCE [LARGE SCALE GENOMIC DNA]</scope>
    <source>
        <strain evidence="6">cv. Tunisia</strain>
    </source>
</reference>
<evidence type="ECO:0000313" key="7">
    <source>
        <dbReference type="RefSeq" id="XP_031407872.1"/>
    </source>
</evidence>
<dbReference type="FunFam" id="3.40.50.2000:FF:000027">
    <property type="entry name" value="Glycosyltransferase"/>
    <property type="match status" value="1"/>
</dbReference>
<dbReference type="Gene3D" id="3.40.50.2000">
    <property type="entry name" value="Glycogen Phosphorylase B"/>
    <property type="match status" value="2"/>
</dbReference>
<dbReference type="OrthoDB" id="5835829at2759"/>
<evidence type="ECO:0000313" key="6">
    <source>
        <dbReference type="Proteomes" id="UP000515151"/>
    </source>
</evidence>